<keyword evidence="3" id="KW-1185">Reference proteome</keyword>
<evidence type="ECO:0000313" key="3">
    <source>
        <dbReference type="Proteomes" id="UP001628091"/>
    </source>
</evidence>
<comment type="caution">
    <text evidence="2">The sequence shown here is derived from an EMBL/GenBank/DDBJ whole genome shotgun (WGS) entry which is preliminary data.</text>
</comment>
<feature type="transmembrane region" description="Helical" evidence="1">
    <location>
        <begin position="55"/>
        <end position="76"/>
    </location>
</feature>
<proteinExistence type="predicted"/>
<evidence type="ECO:0000313" key="2">
    <source>
        <dbReference type="EMBL" id="GAB1580131.1"/>
    </source>
</evidence>
<organism evidence="2 3">
    <name type="scientific">Phyllobacterium phragmitis</name>
    <dbReference type="NCBI Taxonomy" id="2670329"/>
    <lineage>
        <taxon>Bacteria</taxon>
        <taxon>Pseudomonadati</taxon>
        <taxon>Pseudomonadota</taxon>
        <taxon>Alphaproteobacteria</taxon>
        <taxon>Hyphomicrobiales</taxon>
        <taxon>Phyllobacteriaceae</taxon>
        <taxon>Phyllobacterium</taxon>
    </lineage>
</organism>
<dbReference type="EMBL" id="BAAFZP010000001">
    <property type="protein sequence ID" value="GAB1580131.1"/>
    <property type="molecule type" value="Genomic_DNA"/>
</dbReference>
<evidence type="ECO:0000256" key="1">
    <source>
        <dbReference type="SAM" id="Phobius"/>
    </source>
</evidence>
<dbReference type="Proteomes" id="UP001628091">
    <property type="component" value="Unassembled WGS sequence"/>
</dbReference>
<accession>A0ABQ0GTY0</accession>
<name>A0ABQ0GTY0_9HYPH</name>
<protein>
    <recommendedName>
        <fullName evidence="4">DUF3426 domain-containing protein</fullName>
    </recommendedName>
</protein>
<reference evidence="2 3" key="1">
    <citation type="submission" date="2024-10" db="EMBL/GenBank/DDBJ databases">
        <title>Isolation, draft genome sequencing and identification of Phyllobacterium sp. NSA23, isolated from leaf soil.</title>
        <authorList>
            <person name="Akita H."/>
        </authorList>
    </citation>
    <scope>NUCLEOTIDE SEQUENCE [LARGE SCALE GENOMIC DNA]</scope>
    <source>
        <strain evidence="2 3">NSA23</strain>
    </source>
</reference>
<evidence type="ECO:0008006" key="4">
    <source>
        <dbReference type="Google" id="ProtNLM"/>
    </source>
</evidence>
<sequence>MEDAEFESIAPQGDRARTIPLPIPVPFKPDQLSILKKGTGSDFAPAQARLPGASYWFLVLLAAFGAFWMSGGHVLVRYWQAPGTAAAGMKLSDVSTRVEAHGGSNVIFVTARVSNEGLQPDAVPELTVTLRERTGAERAYYLGTRGQFIAPGESISFSSRLPGLKDRVEAVNVRFSPR</sequence>
<keyword evidence="1" id="KW-1133">Transmembrane helix</keyword>
<keyword evidence="1" id="KW-0812">Transmembrane</keyword>
<keyword evidence="1" id="KW-0472">Membrane</keyword>
<gene>
    <name evidence="2" type="ORF">PPNSA23_00740</name>
</gene>